<reference evidence="3" key="1">
    <citation type="submission" date="2016-10" db="EMBL/GenBank/DDBJ databases">
        <authorList>
            <person name="Varghese N."/>
            <person name="Submissions S."/>
        </authorList>
    </citation>
    <scope>NUCLEOTIDE SEQUENCE [LARGE SCALE GENOMIC DNA]</scope>
    <source>
        <strain evidence="3">DSM 25329</strain>
    </source>
</reference>
<evidence type="ECO:0000313" key="3">
    <source>
        <dbReference type="Proteomes" id="UP000198748"/>
    </source>
</evidence>
<feature type="transmembrane region" description="Helical" evidence="1">
    <location>
        <begin position="21"/>
        <end position="46"/>
    </location>
</feature>
<keyword evidence="1" id="KW-0472">Membrane</keyword>
<feature type="transmembrane region" description="Helical" evidence="1">
    <location>
        <begin position="212"/>
        <end position="232"/>
    </location>
</feature>
<organism evidence="2 3">
    <name type="scientific">Dyadobacter soli</name>
    <dbReference type="NCBI Taxonomy" id="659014"/>
    <lineage>
        <taxon>Bacteria</taxon>
        <taxon>Pseudomonadati</taxon>
        <taxon>Bacteroidota</taxon>
        <taxon>Cytophagia</taxon>
        <taxon>Cytophagales</taxon>
        <taxon>Spirosomataceae</taxon>
        <taxon>Dyadobacter</taxon>
    </lineage>
</organism>
<dbReference type="PANTHER" id="PTHR34219">
    <property type="entry name" value="IRON-REGULATED INNER MEMBRANE PROTEIN-RELATED"/>
    <property type="match status" value="1"/>
</dbReference>
<keyword evidence="3" id="KW-1185">Reference proteome</keyword>
<sequence>MITGKSSEKPRRSLFRRINEWLHLWLGLASGIVVFVVCLTAALWVFRYEVWYFTEPYQRVEAQNQPFLPPSALMEKAAAFAQIKEGKPVEFTGITYGTSKKSAIVNYKPGEGKFYSIYVNPYDGKVLYHKTGPSPAEAFFIFVRSGHRFFFLPQKIGSPVVGASCIIFVITLITGLIWWYPKKWTKSMRDKSFKIKWNGNWKRVNLDLHNVLGFYAFLVAIALTISGIVYSFDWFDKGYQWLLTGKATASHGHSDHHPHSDTTITRALYSQPADILWQRIRNDHPGELGRLNISFPEEANDPYEIAINPEDGTIYRTFNRFFDRNTLKELPSEESRKFEEMSAGEKLYAMNFDIHVGQIYGLPTRILAFFASLIGASLPVTGFIVWWFRGKKTKTGKKRKLPESPISVT</sequence>
<dbReference type="STRING" id="659014.SAMN04487996_12447"/>
<accession>A0A1G7XLR2</accession>
<keyword evidence="1" id="KW-1133">Transmembrane helix</keyword>
<keyword evidence="1" id="KW-0812">Transmembrane</keyword>
<dbReference type="RefSeq" id="WP_176885164.1">
    <property type="nucleotide sequence ID" value="NZ_FNAN01000024.1"/>
</dbReference>
<protein>
    <submittedName>
        <fullName evidence="2">Uncharacterized iron-regulated membrane protein</fullName>
    </submittedName>
</protein>
<feature type="transmembrane region" description="Helical" evidence="1">
    <location>
        <begin position="160"/>
        <end position="180"/>
    </location>
</feature>
<name>A0A1G7XLR2_9BACT</name>
<gene>
    <name evidence="2" type="ORF">SAMN04487996_12447</name>
</gene>
<evidence type="ECO:0000256" key="1">
    <source>
        <dbReference type="SAM" id="Phobius"/>
    </source>
</evidence>
<dbReference type="Pfam" id="PF03929">
    <property type="entry name" value="PepSY_TM"/>
    <property type="match status" value="1"/>
</dbReference>
<feature type="transmembrane region" description="Helical" evidence="1">
    <location>
        <begin position="366"/>
        <end position="388"/>
    </location>
</feature>
<proteinExistence type="predicted"/>
<dbReference type="Proteomes" id="UP000198748">
    <property type="component" value="Unassembled WGS sequence"/>
</dbReference>
<dbReference type="AlphaFoldDB" id="A0A1G7XLR2"/>
<dbReference type="EMBL" id="FNAN01000024">
    <property type="protein sequence ID" value="SDG85189.1"/>
    <property type="molecule type" value="Genomic_DNA"/>
</dbReference>
<evidence type="ECO:0000313" key="2">
    <source>
        <dbReference type="EMBL" id="SDG85189.1"/>
    </source>
</evidence>
<dbReference type="PANTHER" id="PTHR34219:SF3">
    <property type="entry name" value="BLL7967 PROTEIN"/>
    <property type="match status" value="1"/>
</dbReference>
<dbReference type="InterPro" id="IPR005625">
    <property type="entry name" value="PepSY-ass_TM"/>
</dbReference>